<gene>
    <name evidence="1" type="ORF">MARI151_30285</name>
</gene>
<dbReference type="RefSeq" id="WP_159302919.1">
    <property type="nucleotide sequence ID" value="NZ_LR733271.1"/>
</dbReference>
<reference evidence="1 2" key="1">
    <citation type="submission" date="2019-10" db="EMBL/GenBank/DDBJ databases">
        <authorList>
            <person name="Karimi E."/>
        </authorList>
    </citation>
    <scope>NUCLEOTIDE SEQUENCE [LARGE SCALE GENOMIC DNA]</scope>
    <source>
        <strain evidence="1">Maribacter sp. 151</strain>
    </source>
</reference>
<dbReference type="Proteomes" id="UP000430202">
    <property type="component" value="Unassembled WGS sequence"/>
</dbReference>
<keyword evidence="2" id="KW-1185">Reference proteome</keyword>
<sequence>MYYPEFSDDKNYKVSEINRSVFKKFKSCRIDYKKDASSYATKNLVDLKSALLEAKSESVPTSFDFEKWPTKQAAT</sequence>
<organism evidence="1 2">
    <name type="scientific">Maribacter litoralis</name>
    <dbReference type="NCBI Taxonomy" id="2059726"/>
    <lineage>
        <taxon>Bacteria</taxon>
        <taxon>Pseudomonadati</taxon>
        <taxon>Bacteroidota</taxon>
        <taxon>Flavobacteriia</taxon>
        <taxon>Flavobacteriales</taxon>
        <taxon>Flavobacteriaceae</taxon>
        <taxon>Maribacter</taxon>
    </lineage>
</organism>
<evidence type="ECO:0000313" key="2">
    <source>
        <dbReference type="Proteomes" id="UP000430202"/>
    </source>
</evidence>
<accession>A0A653SFS2</accession>
<dbReference type="EMBL" id="CABWLR010000003">
    <property type="protein sequence ID" value="VXB66335.1"/>
    <property type="molecule type" value="Genomic_DNA"/>
</dbReference>
<protein>
    <submittedName>
        <fullName evidence="1">Uncharacterized protein</fullName>
    </submittedName>
</protein>
<proteinExistence type="predicted"/>
<evidence type="ECO:0000313" key="1">
    <source>
        <dbReference type="EMBL" id="VXB66335.1"/>
    </source>
</evidence>
<dbReference type="AlphaFoldDB" id="A0A653SFS2"/>
<name>A0A653SFS2_9FLAO</name>